<accession>A0A9P6D6P8</accession>
<comment type="caution">
    <text evidence="2">The sequence shown here is derived from an EMBL/GenBank/DDBJ whole genome shotgun (WGS) entry which is preliminary data.</text>
</comment>
<keyword evidence="1" id="KW-1133">Transmembrane helix</keyword>
<keyword evidence="3" id="KW-1185">Reference proteome</keyword>
<evidence type="ECO:0000313" key="3">
    <source>
        <dbReference type="Proteomes" id="UP000807469"/>
    </source>
</evidence>
<protein>
    <submittedName>
        <fullName evidence="2">Uncharacterized protein</fullName>
    </submittedName>
</protein>
<reference evidence="2" key="1">
    <citation type="submission" date="2020-11" db="EMBL/GenBank/DDBJ databases">
        <authorList>
            <consortium name="DOE Joint Genome Institute"/>
            <person name="Ahrendt S."/>
            <person name="Riley R."/>
            <person name="Andreopoulos W."/>
            <person name="Labutti K."/>
            <person name="Pangilinan J."/>
            <person name="Ruiz-Duenas F.J."/>
            <person name="Barrasa J.M."/>
            <person name="Sanchez-Garcia M."/>
            <person name="Camarero S."/>
            <person name="Miyauchi S."/>
            <person name="Serrano A."/>
            <person name="Linde D."/>
            <person name="Babiker R."/>
            <person name="Drula E."/>
            <person name="Ayuso-Fernandez I."/>
            <person name="Pacheco R."/>
            <person name="Padilla G."/>
            <person name="Ferreira P."/>
            <person name="Barriuso J."/>
            <person name="Kellner H."/>
            <person name="Castanera R."/>
            <person name="Alfaro M."/>
            <person name="Ramirez L."/>
            <person name="Pisabarro A.G."/>
            <person name="Kuo A."/>
            <person name="Tritt A."/>
            <person name="Lipzen A."/>
            <person name="He G."/>
            <person name="Yan M."/>
            <person name="Ng V."/>
            <person name="Cullen D."/>
            <person name="Martin F."/>
            <person name="Rosso M.-N."/>
            <person name="Henrissat B."/>
            <person name="Hibbett D."/>
            <person name="Martinez A.T."/>
            <person name="Grigoriev I.V."/>
        </authorList>
    </citation>
    <scope>NUCLEOTIDE SEQUENCE</scope>
    <source>
        <strain evidence="2">CIRM-BRFM 674</strain>
    </source>
</reference>
<name>A0A9P6D6P8_9AGAR</name>
<proteinExistence type="predicted"/>
<feature type="transmembrane region" description="Helical" evidence="1">
    <location>
        <begin position="77"/>
        <end position="99"/>
    </location>
</feature>
<keyword evidence="1" id="KW-0812">Transmembrane</keyword>
<dbReference type="Proteomes" id="UP000807469">
    <property type="component" value="Unassembled WGS sequence"/>
</dbReference>
<sequence>MGATFFARSDIEAEMMLCGARKSYLNQKEPERLEVLIVDFSHETGSFWVGRGERSSTRRLRSSLLTSFLKFDRDSTFRGPFCPLYMLGTSCSVLTLLFLRRYTHETNHKVSVPNVSCRSTSL</sequence>
<dbReference type="EMBL" id="MU155139">
    <property type="protein sequence ID" value="KAF9484883.1"/>
    <property type="molecule type" value="Genomic_DNA"/>
</dbReference>
<dbReference type="AlphaFoldDB" id="A0A9P6D6P8"/>
<evidence type="ECO:0000256" key="1">
    <source>
        <dbReference type="SAM" id="Phobius"/>
    </source>
</evidence>
<organism evidence="2 3">
    <name type="scientific">Pholiota conissans</name>
    <dbReference type="NCBI Taxonomy" id="109636"/>
    <lineage>
        <taxon>Eukaryota</taxon>
        <taxon>Fungi</taxon>
        <taxon>Dikarya</taxon>
        <taxon>Basidiomycota</taxon>
        <taxon>Agaricomycotina</taxon>
        <taxon>Agaricomycetes</taxon>
        <taxon>Agaricomycetidae</taxon>
        <taxon>Agaricales</taxon>
        <taxon>Agaricineae</taxon>
        <taxon>Strophariaceae</taxon>
        <taxon>Pholiota</taxon>
    </lineage>
</organism>
<keyword evidence="1" id="KW-0472">Membrane</keyword>
<evidence type="ECO:0000313" key="2">
    <source>
        <dbReference type="EMBL" id="KAF9484883.1"/>
    </source>
</evidence>
<gene>
    <name evidence="2" type="ORF">BDN70DRAFT_24775</name>
</gene>